<evidence type="ECO:0000259" key="2">
    <source>
        <dbReference type="Pfam" id="PF14230"/>
    </source>
</evidence>
<reference evidence="4" key="1">
    <citation type="journal article" date="2019" name="Int. J. Syst. Evol. Microbiol.">
        <title>The Global Catalogue of Microorganisms (GCM) 10K type strain sequencing project: providing services to taxonomists for standard genome sequencing and annotation.</title>
        <authorList>
            <consortium name="The Broad Institute Genomics Platform"/>
            <consortium name="The Broad Institute Genome Sequencing Center for Infectious Disease"/>
            <person name="Wu L."/>
            <person name="Ma J."/>
        </authorList>
    </citation>
    <scope>NUCLEOTIDE SEQUENCE [LARGE SCALE GENOMIC DNA]</scope>
    <source>
        <strain evidence="4">JCM 17130</strain>
    </source>
</reference>
<keyword evidence="4" id="KW-1185">Reference proteome</keyword>
<organism evidence="3 4">
    <name type="scientific">Georgenia deserti</name>
    <dbReference type="NCBI Taxonomy" id="2093781"/>
    <lineage>
        <taxon>Bacteria</taxon>
        <taxon>Bacillati</taxon>
        <taxon>Actinomycetota</taxon>
        <taxon>Actinomycetes</taxon>
        <taxon>Micrococcales</taxon>
        <taxon>Bogoriellaceae</taxon>
        <taxon>Georgenia</taxon>
    </lineage>
</organism>
<dbReference type="Proteomes" id="UP001597277">
    <property type="component" value="Unassembled WGS sequence"/>
</dbReference>
<dbReference type="PROSITE" id="PS51257">
    <property type="entry name" value="PROKAR_LIPOPROTEIN"/>
    <property type="match status" value="1"/>
</dbReference>
<comment type="caution">
    <text evidence="3">The sequence shown here is derived from an EMBL/GenBank/DDBJ whole genome shotgun (WGS) entry which is preliminary data.</text>
</comment>
<evidence type="ECO:0000313" key="3">
    <source>
        <dbReference type="EMBL" id="MFD1719072.1"/>
    </source>
</evidence>
<accession>A0ABW4L799</accession>
<protein>
    <submittedName>
        <fullName evidence="3">DUF4333 domain-containing protein</fullName>
    </submittedName>
</protein>
<feature type="domain" description="DUF4333" evidence="2">
    <location>
        <begin position="22"/>
        <end position="96"/>
    </location>
</feature>
<evidence type="ECO:0000256" key="1">
    <source>
        <dbReference type="SAM" id="MobiDB-lite"/>
    </source>
</evidence>
<proteinExistence type="predicted"/>
<evidence type="ECO:0000313" key="4">
    <source>
        <dbReference type="Proteomes" id="UP001597277"/>
    </source>
</evidence>
<dbReference type="EMBL" id="JBHUEE010000008">
    <property type="protein sequence ID" value="MFD1719072.1"/>
    <property type="molecule type" value="Genomic_DNA"/>
</dbReference>
<dbReference type="Pfam" id="PF14230">
    <property type="entry name" value="DUF4333"/>
    <property type="match status" value="1"/>
</dbReference>
<name>A0ABW4L799_9MICO</name>
<dbReference type="InterPro" id="IPR025637">
    <property type="entry name" value="DUF4333"/>
</dbReference>
<gene>
    <name evidence="3" type="ORF">ACFSE6_14600</name>
</gene>
<dbReference type="RefSeq" id="WP_388008632.1">
    <property type="nucleotide sequence ID" value="NZ_JBHUEE010000008.1"/>
</dbReference>
<feature type="region of interest" description="Disordered" evidence="1">
    <location>
        <begin position="94"/>
        <end position="151"/>
    </location>
</feature>
<sequence>MHAPRTVQRAAAFAAGTACLVMVTACSGEQSVEPVSPGALEEQIADAMEDEVGVRPSVTCEEELPAEEGAEATCDVANEDDPDSAFTVTATVTSVDTETGTVEFDLSETEPGAGGSDDAGSDDGQSETDQSQDGQDGEGGEDGQEGRDDQG</sequence>